<proteinExistence type="predicted"/>
<dbReference type="AlphaFoldDB" id="A0A098R1F0"/>
<reference evidence="1 2" key="1">
    <citation type="submission" date="2014-05" db="EMBL/GenBank/DDBJ databases">
        <title>De novo Genome Sequence of Spirocheata sp.</title>
        <authorList>
            <person name="Shivani Y."/>
            <person name="Subhash Y."/>
            <person name="Tushar L."/>
            <person name="Sasikala C."/>
            <person name="Ramana C.V."/>
        </authorList>
    </citation>
    <scope>NUCLEOTIDE SEQUENCE [LARGE SCALE GENOMIC DNA]</scope>
    <source>
        <strain evidence="1 2">JC230</strain>
    </source>
</reference>
<dbReference type="STRING" id="1480694.DC28_02210"/>
<dbReference type="EMBL" id="JNUP01000023">
    <property type="protein sequence ID" value="KGE73503.1"/>
    <property type="molecule type" value="Genomic_DNA"/>
</dbReference>
<name>A0A098R1F0_9SPIO</name>
<evidence type="ECO:0000313" key="1">
    <source>
        <dbReference type="EMBL" id="KGE73503.1"/>
    </source>
</evidence>
<accession>A0A098R1F0</accession>
<comment type="caution">
    <text evidence="1">The sequence shown here is derived from an EMBL/GenBank/DDBJ whole genome shotgun (WGS) entry which is preliminary data.</text>
</comment>
<protein>
    <submittedName>
        <fullName evidence="1">Uncharacterized protein</fullName>
    </submittedName>
</protein>
<organism evidence="1 2">
    <name type="scientific">Spirochaeta lutea</name>
    <dbReference type="NCBI Taxonomy" id="1480694"/>
    <lineage>
        <taxon>Bacteria</taxon>
        <taxon>Pseudomonadati</taxon>
        <taxon>Spirochaetota</taxon>
        <taxon>Spirochaetia</taxon>
        <taxon>Spirochaetales</taxon>
        <taxon>Spirochaetaceae</taxon>
        <taxon>Spirochaeta</taxon>
    </lineage>
</organism>
<gene>
    <name evidence="1" type="ORF">DC28_02210</name>
</gene>
<dbReference type="Proteomes" id="UP000029692">
    <property type="component" value="Unassembled WGS sequence"/>
</dbReference>
<sequence>MVLMVLLGFSVFSWDWQERYRSAIEPWYPGDTNNGFSPPKLILQTNNFSILEHGLVLFRSDRALYGKTRAGMLPEKGDWVSILQPGGFVTEYRTDGGGIDLPPFSMEVQAGQKLGITSPVTEEASLSILFFDTEKRRVLNPQAVQPLYMDSHGLGIERAILVSDRGQDESQRLIGWRTAQVPFGSGVFQAVLRGGRSGIQSVSVSLDGEVISASEYDYLMESGDESITTGIPGFSGALEVLNSQGDSMLFRYSTRIEIPRGVSTVSLAVTDYSGISYSISYPLIGR</sequence>
<keyword evidence="2" id="KW-1185">Reference proteome</keyword>
<evidence type="ECO:0000313" key="2">
    <source>
        <dbReference type="Proteomes" id="UP000029692"/>
    </source>
</evidence>